<dbReference type="RefSeq" id="WP_139001512.1">
    <property type="nucleotide sequence ID" value="NZ_BAABAV010000001.1"/>
</dbReference>
<dbReference type="SMART" id="SM00935">
    <property type="entry name" value="OmpH"/>
    <property type="match status" value="1"/>
</dbReference>
<sequence length="168" mass="18670">MKHLKTILLATALCIGTISFTQAQSKVAHINTTELIQAMPEMKSAQSELEALGKTYQTDIQASITEYQTTVKQYEAEAATKTDEENQKRGLELQEKQQRIQQFQADAQKDLQKKEIDLLGPITEKAKAAILKVARAQGFEYVVDSAQSVVIMSDGKNLLDDVKKELGI</sequence>
<dbReference type="Gene3D" id="3.30.910.20">
    <property type="entry name" value="Skp domain"/>
    <property type="match status" value="1"/>
</dbReference>
<keyword evidence="6" id="KW-1185">Reference proteome</keyword>
<dbReference type="PANTHER" id="PTHR35089:SF1">
    <property type="entry name" value="CHAPERONE PROTEIN SKP"/>
    <property type="match status" value="1"/>
</dbReference>
<comment type="similarity">
    <text evidence="1">Belongs to the Skp family.</text>
</comment>
<evidence type="ECO:0000256" key="2">
    <source>
        <dbReference type="ARBA" id="ARBA00022729"/>
    </source>
</evidence>
<keyword evidence="2 4" id="KW-0732">Signal</keyword>
<proteinExistence type="inferred from homology"/>
<reference evidence="6" key="1">
    <citation type="journal article" date="2019" name="Int. J. Syst. Evol. Microbiol.">
        <title>The Global Catalogue of Microorganisms (GCM) 10K type strain sequencing project: providing services to taxonomists for standard genome sequencing and annotation.</title>
        <authorList>
            <consortium name="The Broad Institute Genomics Platform"/>
            <consortium name="The Broad Institute Genome Sequencing Center for Infectious Disease"/>
            <person name="Wu L."/>
            <person name="Ma J."/>
        </authorList>
    </citation>
    <scope>NUCLEOTIDE SEQUENCE [LARGE SCALE GENOMIC DNA]</scope>
    <source>
        <strain evidence="6">JCM 17452</strain>
    </source>
</reference>
<dbReference type="InterPro" id="IPR024930">
    <property type="entry name" value="Skp_dom_sf"/>
</dbReference>
<feature type="chain" id="PRO_5045943496" evidence="4">
    <location>
        <begin position="24"/>
        <end position="168"/>
    </location>
</feature>
<evidence type="ECO:0000256" key="3">
    <source>
        <dbReference type="SAM" id="Coils"/>
    </source>
</evidence>
<keyword evidence="3" id="KW-0175">Coiled coil</keyword>
<dbReference type="Proteomes" id="UP001500027">
    <property type="component" value="Unassembled WGS sequence"/>
</dbReference>
<dbReference type="PANTHER" id="PTHR35089">
    <property type="entry name" value="CHAPERONE PROTEIN SKP"/>
    <property type="match status" value="1"/>
</dbReference>
<accession>A0ABP8E8F4</accession>
<gene>
    <name evidence="5" type="ORF">GCM10022257_06320</name>
</gene>
<name>A0ABP8E8F4_9FLAO</name>
<dbReference type="Pfam" id="PF03938">
    <property type="entry name" value="OmpH"/>
    <property type="match status" value="1"/>
</dbReference>
<evidence type="ECO:0000313" key="6">
    <source>
        <dbReference type="Proteomes" id="UP001500027"/>
    </source>
</evidence>
<organism evidence="5 6">
    <name type="scientific">Hyunsoonleella aestuarii</name>
    <dbReference type="NCBI Taxonomy" id="912802"/>
    <lineage>
        <taxon>Bacteria</taxon>
        <taxon>Pseudomonadati</taxon>
        <taxon>Bacteroidota</taxon>
        <taxon>Flavobacteriia</taxon>
        <taxon>Flavobacteriales</taxon>
        <taxon>Flavobacteriaceae</taxon>
    </lineage>
</organism>
<evidence type="ECO:0000256" key="1">
    <source>
        <dbReference type="ARBA" id="ARBA00009091"/>
    </source>
</evidence>
<evidence type="ECO:0000256" key="4">
    <source>
        <dbReference type="SAM" id="SignalP"/>
    </source>
</evidence>
<protein>
    <submittedName>
        <fullName evidence="5">OmpH family outer membrane protein</fullName>
    </submittedName>
</protein>
<feature type="signal peptide" evidence="4">
    <location>
        <begin position="1"/>
        <end position="23"/>
    </location>
</feature>
<feature type="coiled-coil region" evidence="3">
    <location>
        <begin position="64"/>
        <end position="113"/>
    </location>
</feature>
<comment type="caution">
    <text evidence="5">The sequence shown here is derived from an EMBL/GenBank/DDBJ whole genome shotgun (WGS) entry which is preliminary data.</text>
</comment>
<dbReference type="InterPro" id="IPR005632">
    <property type="entry name" value="Chaperone_Skp"/>
</dbReference>
<evidence type="ECO:0000313" key="5">
    <source>
        <dbReference type="EMBL" id="GAA4268531.1"/>
    </source>
</evidence>
<dbReference type="EMBL" id="BAABAV010000001">
    <property type="protein sequence ID" value="GAA4268531.1"/>
    <property type="molecule type" value="Genomic_DNA"/>
</dbReference>
<dbReference type="SUPFAM" id="SSF111384">
    <property type="entry name" value="OmpH-like"/>
    <property type="match status" value="1"/>
</dbReference>